<accession>A0AAD4MAX3</accession>
<feature type="compositionally biased region" description="Pro residues" evidence="1">
    <location>
        <begin position="1"/>
        <end position="14"/>
    </location>
</feature>
<feature type="compositionally biased region" description="Basic residues" evidence="1">
    <location>
        <begin position="24"/>
        <end position="42"/>
    </location>
</feature>
<proteinExistence type="predicted"/>
<gene>
    <name evidence="2" type="ORF">B0F90DRAFT_1814618</name>
</gene>
<comment type="caution">
    <text evidence="2">The sequence shown here is derived from an EMBL/GenBank/DDBJ whole genome shotgun (WGS) entry which is preliminary data.</text>
</comment>
<feature type="region of interest" description="Disordered" evidence="1">
    <location>
        <begin position="1"/>
        <end position="56"/>
    </location>
</feature>
<evidence type="ECO:0000313" key="3">
    <source>
        <dbReference type="Proteomes" id="UP001203297"/>
    </source>
</evidence>
<protein>
    <submittedName>
        <fullName evidence="2">Uncharacterized protein</fullName>
    </submittedName>
</protein>
<dbReference type="EMBL" id="WTXG01000003">
    <property type="protein sequence ID" value="KAI0306783.1"/>
    <property type="molecule type" value="Genomic_DNA"/>
</dbReference>
<name>A0AAD4MAX3_9AGAM</name>
<keyword evidence="3" id="KW-1185">Reference proteome</keyword>
<feature type="region of interest" description="Disordered" evidence="1">
    <location>
        <begin position="103"/>
        <end position="123"/>
    </location>
</feature>
<evidence type="ECO:0000256" key="1">
    <source>
        <dbReference type="SAM" id="MobiDB-lite"/>
    </source>
</evidence>
<sequence>MSIPTPPCTPPFPSPSSSSSHPHPYPHLHPHPLPHTHTHPHPHPYSSPSRRRPQPHLERPLAGISISKPLHAHSPPPHARAQSLRAQGSPALTTLHIPLRTPALESSPISPSDPGSPMSTAAPLTPAPEFLHVVCNAPLLAPKPLPYRPPTFLDSFELPDPDEDLSHPPYTRTSSKRKRTRDVQDDSPLSSLVFKRRATQSVFRGLNGLGSQRRFSNCD</sequence>
<feature type="region of interest" description="Disordered" evidence="1">
    <location>
        <begin position="156"/>
        <end position="191"/>
    </location>
</feature>
<reference evidence="2" key="1">
    <citation type="journal article" date="2022" name="New Phytol.">
        <title>Evolutionary transition to the ectomycorrhizal habit in the genomes of a hyperdiverse lineage of mushroom-forming fungi.</title>
        <authorList>
            <person name="Looney B."/>
            <person name="Miyauchi S."/>
            <person name="Morin E."/>
            <person name="Drula E."/>
            <person name="Courty P.E."/>
            <person name="Kohler A."/>
            <person name="Kuo A."/>
            <person name="LaButti K."/>
            <person name="Pangilinan J."/>
            <person name="Lipzen A."/>
            <person name="Riley R."/>
            <person name="Andreopoulos W."/>
            <person name="He G."/>
            <person name="Johnson J."/>
            <person name="Nolan M."/>
            <person name="Tritt A."/>
            <person name="Barry K.W."/>
            <person name="Grigoriev I.V."/>
            <person name="Nagy L.G."/>
            <person name="Hibbett D."/>
            <person name="Henrissat B."/>
            <person name="Matheny P.B."/>
            <person name="Labbe J."/>
            <person name="Martin F.M."/>
        </authorList>
    </citation>
    <scope>NUCLEOTIDE SEQUENCE</scope>
    <source>
        <strain evidence="2">BPL690</strain>
    </source>
</reference>
<dbReference type="Proteomes" id="UP001203297">
    <property type="component" value="Unassembled WGS sequence"/>
</dbReference>
<evidence type="ECO:0000313" key="2">
    <source>
        <dbReference type="EMBL" id="KAI0306783.1"/>
    </source>
</evidence>
<organism evidence="2 3">
    <name type="scientific">Multifurca ochricompacta</name>
    <dbReference type="NCBI Taxonomy" id="376703"/>
    <lineage>
        <taxon>Eukaryota</taxon>
        <taxon>Fungi</taxon>
        <taxon>Dikarya</taxon>
        <taxon>Basidiomycota</taxon>
        <taxon>Agaricomycotina</taxon>
        <taxon>Agaricomycetes</taxon>
        <taxon>Russulales</taxon>
        <taxon>Russulaceae</taxon>
        <taxon>Multifurca</taxon>
    </lineage>
</organism>
<feature type="region of interest" description="Disordered" evidence="1">
    <location>
        <begin position="67"/>
        <end position="86"/>
    </location>
</feature>
<dbReference type="AlphaFoldDB" id="A0AAD4MAX3"/>
<feature type="compositionally biased region" description="Low complexity" evidence="1">
    <location>
        <begin position="106"/>
        <end position="119"/>
    </location>
</feature>